<keyword evidence="6 7" id="KW-0975">Bacterial flagellum</keyword>
<comment type="subcellular location">
    <subcellularLocation>
        <location evidence="1 7">Bacterial flagellum</location>
    </subcellularLocation>
    <subcellularLocation>
        <location evidence="2 7">Secreted</location>
    </subcellularLocation>
</comment>
<keyword evidence="12" id="KW-0966">Cell projection</keyword>
<evidence type="ECO:0000313" key="13">
    <source>
        <dbReference type="Proteomes" id="UP000768462"/>
    </source>
</evidence>
<reference evidence="12" key="1">
    <citation type="submission" date="2019-04" db="EMBL/GenBank/DDBJ databases">
        <title>Evolution of Biomass-Degrading Anaerobic Consortia Revealed by Metagenomics.</title>
        <authorList>
            <person name="Peng X."/>
        </authorList>
    </citation>
    <scope>NUCLEOTIDE SEQUENCE</scope>
    <source>
        <strain evidence="12">SIG254</strain>
    </source>
</reference>
<evidence type="ECO:0000256" key="6">
    <source>
        <dbReference type="ARBA" id="ARBA00023143"/>
    </source>
</evidence>
<evidence type="ECO:0000259" key="10">
    <source>
        <dbReference type="Pfam" id="PF06429"/>
    </source>
</evidence>
<accession>A0A927WAS7</accession>
<protein>
    <recommendedName>
        <fullName evidence="4 7">Flagellar hook-associated protein 1</fullName>
        <shortName evidence="7">HAP1</shortName>
    </recommendedName>
</protein>
<dbReference type="EMBL" id="SVCM01000073">
    <property type="protein sequence ID" value="MBE6059815.1"/>
    <property type="molecule type" value="Genomic_DNA"/>
</dbReference>
<dbReference type="SUPFAM" id="SSF64518">
    <property type="entry name" value="Phase 1 flagellin"/>
    <property type="match status" value="1"/>
</dbReference>
<feature type="coiled-coil region" evidence="8">
    <location>
        <begin position="140"/>
        <end position="167"/>
    </location>
</feature>
<gene>
    <name evidence="7 12" type="primary">flgK</name>
    <name evidence="12" type="ORF">E7215_06535</name>
</gene>
<evidence type="ECO:0000256" key="1">
    <source>
        <dbReference type="ARBA" id="ARBA00004365"/>
    </source>
</evidence>
<dbReference type="Pfam" id="PF06429">
    <property type="entry name" value="Flg_bbr_C"/>
    <property type="match status" value="1"/>
</dbReference>
<dbReference type="GO" id="GO:0005576">
    <property type="term" value="C:extracellular region"/>
    <property type="evidence" value="ECO:0007669"/>
    <property type="project" value="UniProtKB-SubCell"/>
</dbReference>
<proteinExistence type="inferred from homology"/>
<name>A0A927WAS7_9CLOT</name>
<keyword evidence="12" id="KW-0282">Flagellum</keyword>
<keyword evidence="8" id="KW-0175">Coiled coil</keyword>
<dbReference type="Pfam" id="PF00460">
    <property type="entry name" value="Flg_bb_rod"/>
    <property type="match status" value="1"/>
</dbReference>
<evidence type="ECO:0000256" key="4">
    <source>
        <dbReference type="ARBA" id="ARBA00016244"/>
    </source>
</evidence>
<comment type="similarity">
    <text evidence="3 7">Belongs to the flagella basal body rod proteins family.</text>
</comment>
<dbReference type="InterPro" id="IPR053927">
    <property type="entry name" value="FlgK_helical"/>
</dbReference>
<dbReference type="AlphaFoldDB" id="A0A927WAS7"/>
<dbReference type="Pfam" id="PF22638">
    <property type="entry name" value="FlgK_D1"/>
    <property type="match status" value="1"/>
</dbReference>
<dbReference type="Proteomes" id="UP000768462">
    <property type="component" value="Unassembled WGS sequence"/>
</dbReference>
<evidence type="ECO:0000259" key="11">
    <source>
        <dbReference type="Pfam" id="PF22638"/>
    </source>
</evidence>
<dbReference type="PANTHER" id="PTHR30033">
    <property type="entry name" value="FLAGELLAR HOOK-ASSOCIATED PROTEIN 1"/>
    <property type="match status" value="1"/>
</dbReference>
<dbReference type="InterPro" id="IPR002371">
    <property type="entry name" value="FlgK"/>
</dbReference>
<evidence type="ECO:0000313" key="12">
    <source>
        <dbReference type="EMBL" id="MBE6059815.1"/>
    </source>
</evidence>
<dbReference type="GO" id="GO:0044780">
    <property type="term" value="P:bacterial-type flagellum assembly"/>
    <property type="evidence" value="ECO:0007669"/>
    <property type="project" value="InterPro"/>
</dbReference>
<sequence length="571" mass="62408">MSGLFATLNTSKGGMFAQQQYINVTSHNISNANTEGFSRQHIVLQTARPQTIAGGAGQIGTGVTVSSIERTRNQFLDYQIRKESSLLGNYGVRQDYLSEIEGIFNEPSDTGISELMSEFFDAWQTLSKNPEKSDARTVVAQKAKALADELNHTYKKLNDTKDNAAKEIQNNLFEVNTILDQLNSINKEIITVTIAGNNPNDLLDSRDLLLDELSTKFGIDTRNQILNGITCKPEDNDSMNLIRNKDSQDINKLGFVNKLTKNPDGSYDIEYYKNGDTTSDKNKVTLTGVTLSEEQYENLNNGRVLVTDEDGNVNLTGGALNNDQIFNPSSGRLGGLQSIHEDAESYIEQANTLAKTLAFAVNAIHTEGIPAEQQHAFFVNSLIKDDPATTEDERLSFDGINAGNITMNSDILKNVMLIQAGASKASGSTDGDRALALASLRDFGLNIDSIQSGKKKDGSVYDYKAFVEEHLGTTAGGEVPKFNTIDGGVKVEGFFKNTINKLGVQSEEATRIVKNQNTLLKGLLERRLSTSGVSLDEEAINLVQFQHAFQANAKVITTVDQLLDVVIGLVR</sequence>
<evidence type="ECO:0000256" key="2">
    <source>
        <dbReference type="ARBA" id="ARBA00004613"/>
    </source>
</evidence>
<evidence type="ECO:0000259" key="9">
    <source>
        <dbReference type="Pfam" id="PF00460"/>
    </source>
</evidence>
<evidence type="ECO:0000256" key="3">
    <source>
        <dbReference type="ARBA" id="ARBA00009677"/>
    </source>
</evidence>
<keyword evidence="5 7" id="KW-0964">Secreted</keyword>
<evidence type="ECO:0000256" key="5">
    <source>
        <dbReference type="ARBA" id="ARBA00022525"/>
    </source>
</evidence>
<organism evidence="12 13">
    <name type="scientific">Clostridium sulfidigenes</name>
    <dbReference type="NCBI Taxonomy" id="318464"/>
    <lineage>
        <taxon>Bacteria</taxon>
        <taxon>Bacillati</taxon>
        <taxon>Bacillota</taxon>
        <taxon>Clostridia</taxon>
        <taxon>Eubacteriales</taxon>
        <taxon>Clostridiaceae</taxon>
        <taxon>Clostridium</taxon>
    </lineage>
</organism>
<dbReference type="PANTHER" id="PTHR30033:SF1">
    <property type="entry name" value="FLAGELLAR HOOK-ASSOCIATED PROTEIN 1"/>
    <property type="match status" value="1"/>
</dbReference>
<keyword evidence="12" id="KW-0969">Cilium</keyword>
<feature type="domain" description="Flagellar basal body rod protein N-terminal" evidence="9">
    <location>
        <begin position="8"/>
        <end position="37"/>
    </location>
</feature>
<feature type="domain" description="Flagellar basal-body/hook protein C-terminal" evidence="10">
    <location>
        <begin position="527"/>
        <end position="568"/>
    </location>
</feature>
<dbReference type="PRINTS" id="PR01005">
    <property type="entry name" value="FLGHOOKAP1"/>
</dbReference>
<dbReference type="GO" id="GO:0009424">
    <property type="term" value="C:bacterial-type flagellum hook"/>
    <property type="evidence" value="ECO:0007669"/>
    <property type="project" value="UniProtKB-UniRule"/>
</dbReference>
<evidence type="ECO:0000256" key="7">
    <source>
        <dbReference type="RuleBase" id="RU362065"/>
    </source>
</evidence>
<comment type="caution">
    <text evidence="12">The sequence shown here is derived from an EMBL/GenBank/DDBJ whole genome shotgun (WGS) entry which is preliminary data.</text>
</comment>
<dbReference type="InterPro" id="IPR001444">
    <property type="entry name" value="Flag_bb_rod_N"/>
</dbReference>
<dbReference type="GO" id="GO:0005198">
    <property type="term" value="F:structural molecule activity"/>
    <property type="evidence" value="ECO:0007669"/>
    <property type="project" value="UniProtKB-UniRule"/>
</dbReference>
<dbReference type="NCBIfam" id="TIGR02492">
    <property type="entry name" value="flgK_ends"/>
    <property type="match status" value="1"/>
</dbReference>
<dbReference type="InterPro" id="IPR010930">
    <property type="entry name" value="Flg_bb/hook_C_dom"/>
</dbReference>
<evidence type="ECO:0000256" key="8">
    <source>
        <dbReference type="SAM" id="Coils"/>
    </source>
</evidence>
<feature type="domain" description="Flagellar hook-associated protein FlgK helical" evidence="11">
    <location>
        <begin position="97"/>
        <end position="285"/>
    </location>
</feature>